<evidence type="ECO:0000259" key="11">
    <source>
        <dbReference type="Pfam" id="PF00205"/>
    </source>
</evidence>
<proteinExistence type="inferred from homology"/>
<dbReference type="InterPro" id="IPR029061">
    <property type="entry name" value="THDP-binding"/>
</dbReference>
<organism evidence="14 15">
    <name type="scientific">Corynebacterium aquatimens</name>
    <dbReference type="NCBI Taxonomy" id="1190508"/>
    <lineage>
        <taxon>Bacteria</taxon>
        <taxon>Bacillati</taxon>
        <taxon>Actinomycetota</taxon>
        <taxon>Actinomycetes</taxon>
        <taxon>Mycobacteriales</taxon>
        <taxon>Corynebacteriaceae</taxon>
        <taxon>Corynebacterium</taxon>
    </lineage>
</organism>
<dbReference type="GO" id="GO:0050660">
    <property type="term" value="F:flavin adenine dinucleotide binding"/>
    <property type="evidence" value="ECO:0007669"/>
    <property type="project" value="TreeGrafter"/>
</dbReference>
<evidence type="ECO:0000256" key="10">
    <source>
        <dbReference type="RuleBase" id="RU362132"/>
    </source>
</evidence>
<dbReference type="InterPro" id="IPR012000">
    <property type="entry name" value="Thiamin_PyroP_enz_cen_dom"/>
</dbReference>
<keyword evidence="14" id="KW-0808">Transferase</keyword>
<accession>A0A931GVE3</accession>
<evidence type="ECO:0000256" key="4">
    <source>
        <dbReference type="ARBA" id="ARBA00013145"/>
    </source>
</evidence>
<dbReference type="Pfam" id="PF02775">
    <property type="entry name" value="TPP_enzyme_C"/>
    <property type="match status" value="1"/>
</dbReference>
<dbReference type="GO" id="GO:0030976">
    <property type="term" value="F:thiamine pyrophosphate binding"/>
    <property type="evidence" value="ECO:0007669"/>
    <property type="project" value="InterPro"/>
</dbReference>
<keyword evidence="6" id="KW-0274">FAD</keyword>
<dbReference type="CDD" id="cd07035">
    <property type="entry name" value="TPP_PYR_POX_like"/>
    <property type="match status" value="1"/>
</dbReference>
<dbReference type="InterPro" id="IPR029035">
    <property type="entry name" value="DHS-like_NAD/FAD-binding_dom"/>
</dbReference>
<dbReference type="GO" id="GO:0009097">
    <property type="term" value="P:isoleucine biosynthetic process"/>
    <property type="evidence" value="ECO:0007669"/>
    <property type="project" value="TreeGrafter"/>
</dbReference>
<evidence type="ECO:0000256" key="9">
    <source>
        <dbReference type="ARBA" id="ARBA00048670"/>
    </source>
</evidence>
<evidence type="ECO:0000256" key="2">
    <source>
        <dbReference type="ARBA" id="ARBA00005025"/>
    </source>
</evidence>
<feature type="domain" description="Thiamine pyrophosphate enzyme central" evidence="11">
    <location>
        <begin position="187"/>
        <end position="320"/>
    </location>
</feature>
<dbReference type="InterPro" id="IPR011766">
    <property type="entry name" value="TPP_enzyme_TPP-bd"/>
</dbReference>
<dbReference type="GO" id="GO:0005948">
    <property type="term" value="C:acetolactate synthase complex"/>
    <property type="evidence" value="ECO:0007669"/>
    <property type="project" value="TreeGrafter"/>
</dbReference>
<comment type="caution">
    <text evidence="14">The sequence shown here is derived from an EMBL/GenBank/DDBJ whole genome shotgun (WGS) entry which is preliminary data.</text>
</comment>
<dbReference type="Pfam" id="PF02776">
    <property type="entry name" value="TPP_enzyme_N"/>
    <property type="match status" value="1"/>
</dbReference>
<dbReference type="GO" id="GO:0009099">
    <property type="term" value="P:L-valine biosynthetic process"/>
    <property type="evidence" value="ECO:0007669"/>
    <property type="project" value="TreeGrafter"/>
</dbReference>
<dbReference type="Gene3D" id="3.40.50.1220">
    <property type="entry name" value="TPP-binding domain"/>
    <property type="match status" value="1"/>
</dbReference>
<dbReference type="PANTHER" id="PTHR18968:SF120">
    <property type="entry name" value="ACETOLACTATE SYNTHASE LARGE SUBUNIT"/>
    <property type="match status" value="1"/>
</dbReference>
<comment type="catalytic activity">
    <reaction evidence="9">
        <text>2 pyruvate + H(+) = (2S)-2-acetolactate + CO2</text>
        <dbReference type="Rhea" id="RHEA:25249"/>
        <dbReference type="ChEBI" id="CHEBI:15361"/>
        <dbReference type="ChEBI" id="CHEBI:15378"/>
        <dbReference type="ChEBI" id="CHEBI:16526"/>
        <dbReference type="ChEBI" id="CHEBI:58476"/>
        <dbReference type="EC" id="2.2.1.6"/>
    </reaction>
</comment>
<evidence type="ECO:0000259" key="13">
    <source>
        <dbReference type="Pfam" id="PF02776"/>
    </source>
</evidence>
<evidence type="ECO:0000256" key="3">
    <source>
        <dbReference type="ARBA" id="ARBA00007812"/>
    </source>
</evidence>
<dbReference type="InterPro" id="IPR012001">
    <property type="entry name" value="Thiamin_PyroP_enz_TPP-bd_dom"/>
</dbReference>
<dbReference type="Proteomes" id="UP000658613">
    <property type="component" value="Unassembled WGS sequence"/>
</dbReference>
<dbReference type="GO" id="GO:0003984">
    <property type="term" value="F:acetolactate synthase activity"/>
    <property type="evidence" value="ECO:0007669"/>
    <property type="project" value="UniProtKB-EC"/>
</dbReference>
<feature type="domain" description="Thiamine pyrophosphate enzyme TPP-binding" evidence="12">
    <location>
        <begin position="397"/>
        <end position="546"/>
    </location>
</feature>
<sequence>MHVGSAIAQTLQEHGVSHAFVVPGESYLALLDGLYDSAITPIICRHEGGAAYMADAYGKATGTPGVVMTTRGPGAANAKIGVYAAWQDAVPLVMFVGLIPQADRYRESFQEFDPNMWFDDITKGVFVVDDPQRASGIVSNAFFLAQSGRPGPVVVGLPEDVLTEEFTGQIAPPITVSGGAVSDEDLDVIAEQLARAQRPLILEGGQGWTPDACAALQHFAETHQIPVVNDTRSSDRISFDSPAYAGWLGTARSDDTAELLNNADLLITIGGVLWDKPTDNFSLRQDYDATNIVITPDTTLRGHSGAVTRHIIASPEVFAQSLERLEQRLTAPDAGAAASAGDSSSTWFTTARAIQEDFSRIPAPGDRFDEPDGTADFYDVMAELTARLPDDAIATFGAGNHCFWPQRFFPTRQYPSMIANRLGSMGYSLPAGIAAKLAFPDRFTVVFTGDGEFMMNGNELITAVRYDTPLLIVLLDNAQYGTIRAHQEKHYPDRVVGTQLENPDFCVMAEACGAWGRRVDNSDEIPAVLDEAIAQVEGGRVALVHVVVAQDQAAPRGSKQA</sequence>
<evidence type="ECO:0000256" key="7">
    <source>
        <dbReference type="ARBA" id="ARBA00023052"/>
    </source>
</evidence>
<dbReference type="RefSeq" id="WP_196823767.1">
    <property type="nucleotide sequence ID" value="NZ_CP046980.1"/>
</dbReference>
<feature type="domain" description="Thiamine pyrophosphate enzyme N-terminal TPP-binding" evidence="13">
    <location>
        <begin position="1"/>
        <end position="113"/>
    </location>
</feature>
<evidence type="ECO:0000313" key="14">
    <source>
        <dbReference type="EMBL" id="MBG6121141.1"/>
    </source>
</evidence>
<dbReference type="CDD" id="cd00568">
    <property type="entry name" value="TPP_enzymes"/>
    <property type="match status" value="1"/>
</dbReference>
<dbReference type="InterPro" id="IPR045229">
    <property type="entry name" value="TPP_enz"/>
</dbReference>
<name>A0A931GVE3_9CORY</name>
<gene>
    <name evidence="14" type="ORF">IW254_000110</name>
</gene>
<evidence type="ECO:0000313" key="15">
    <source>
        <dbReference type="Proteomes" id="UP000658613"/>
    </source>
</evidence>
<keyword evidence="7 10" id="KW-0786">Thiamine pyrophosphate</keyword>
<evidence type="ECO:0000256" key="1">
    <source>
        <dbReference type="ARBA" id="ARBA00004974"/>
    </source>
</evidence>
<evidence type="ECO:0000256" key="6">
    <source>
        <dbReference type="ARBA" id="ARBA00022827"/>
    </source>
</evidence>
<dbReference type="FunFam" id="3.40.50.970:FF:000007">
    <property type="entry name" value="Acetolactate synthase"/>
    <property type="match status" value="1"/>
</dbReference>
<dbReference type="SUPFAM" id="SSF52467">
    <property type="entry name" value="DHS-like NAD/FAD-binding domain"/>
    <property type="match status" value="1"/>
</dbReference>
<keyword evidence="8" id="KW-0028">Amino-acid biosynthesis</keyword>
<keyword evidence="15" id="KW-1185">Reference proteome</keyword>
<dbReference type="Pfam" id="PF00205">
    <property type="entry name" value="TPP_enzyme_M"/>
    <property type="match status" value="1"/>
</dbReference>
<comment type="similarity">
    <text evidence="3 10">Belongs to the TPP enzyme family.</text>
</comment>
<keyword evidence="8" id="KW-0100">Branched-chain amino acid biosynthesis</keyword>
<dbReference type="Gene3D" id="3.40.50.970">
    <property type="match status" value="2"/>
</dbReference>
<dbReference type="PANTHER" id="PTHR18968">
    <property type="entry name" value="THIAMINE PYROPHOSPHATE ENZYMES"/>
    <property type="match status" value="1"/>
</dbReference>
<protein>
    <recommendedName>
        <fullName evidence="4">acetolactate synthase</fullName>
        <ecNumber evidence="4">2.2.1.6</ecNumber>
    </recommendedName>
</protein>
<evidence type="ECO:0000259" key="12">
    <source>
        <dbReference type="Pfam" id="PF02775"/>
    </source>
</evidence>
<dbReference type="AlphaFoldDB" id="A0A931GVE3"/>
<dbReference type="GO" id="GO:0000287">
    <property type="term" value="F:magnesium ion binding"/>
    <property type="evidence" value="ECO:0007669"/>
    <property type="project" value="InterPro"/>
</dbReference>
<reference evidence="14" key="1">
    <citation type="submission" date="2020-11" db="EMBL/GenBank/DDBJ databases">
        <title>Sequencing the genomes of 1000 actinobacteria strains.</title>
        <authorList>
            <person name="Klenk H.-P."/>
        </authorList>
    </citation>
    <scope>NUCLEOTIDE SEQUENCE</scope>
    <source>
        <strain evidence="14">DSM 45632</strain>
    </source>
</reference>
<comment type="pathway">
    <text evidence="1">Amino-acid biosynthesis; L-isoleucine biosynthesis; L-isoleucine from 2-oxobutanoate: step 1/4.</text>
</comment>
<keyword evidence="5" id="KW-0285">Flavoprotein</keyword>
<dbReference type="NCBIfam" id="NF006052">
    <property type="entry name" value="PRK08199.1"/>
    <property type="match status" value="1"/>
</dbReference>
<dbReference type="EMBL" id="JADOUE010000001">
    <property type="protein sequence ID" value="MBG6121141.1"/>
    <property type="molecule type" value="Genomic_DNA"/>
</dbReference>
<evidence type="ECO:0000256" key="8">
    <source>
        <dbReference type="ARBA" id="ARBA00023304"/>
    </source>
</evidence>
<dbReference type="EC" id="2.2.1.6" evidence="4"/>
<dbReference type="SUPFAM" id="SSF52518">
    <property type="entry name" value="Thiamin diphosphate-binding fold (THDP-binding)"/>
    <property type="match status" value="2"/>
</dbReference>
<evidence type="ECO:0000256" key="5">
    <source>
        <dbReference type="ARBA" id="ARBA00022630"/>
    </source>
</evidence>
<comment type="pathway">
    <text evidence="2">Amino-acid biosynthesis; L-valine biosynthesis; L-valine from pyruvate: step 1/4.</text>
</comment>